<reference evidence="2 3" key="1">
    <citation type="submission" date="2023-04" db="EMBL/GenBank/DDBJ databases">
        <title>Forest soil microbial communities from Buena Vista Peninsula, Colon Province, Panama.</title>
        <authorList>
            <person name="Bouskill N."/>
        </authorList>
    </citation>
    <scope>NUCLEOTIDE SEQUENCE [LARGE SCALE GENOMIC DNA]</scope>
    <source>
        <strain evidence="2 3">GGS1</strain>
    </source>
</reference>
<dbReference type="Gene3D" id="3.40.50.1950">
    <property type="entry name" value="Flavin prenyltransferase-like"/>
    <property type="match status" value="1"/>
</dbReference>
<keyword evidence="3" id="KW-1185">Reference proteome</keyword>
<evidence type="ECO:0000313" key="3">
    <source>
        <dbReference type="Proteomes" id="UP001160499"/>
    </source>
</evidence>
<dbReference type="EMBL" id="JARXVH010000002">
    <property type="protein sequence ID" value="MDH6213842.1"/>
    <property type="molecule type" value="Genomic_DNA"/>
</dbReference>
<organism evidence="2 3">
    <name type="scientific">Streptomyces pseudovenezuelae</name>
    <dbReference type="NCBI Taxonomy" id="67350"/>
    <lineage>
        <taxon>Bacteria</taxon>
        <taxon>Bacillati</taxon>
        <taxon>Actinomycetota</taxon>
        <taxon>Actinomycetes</taxon>
        <taxon>Kitasatosporales</taxon>
        <taxon>Streptomycetaceae</taxon>
        <taxon>Streptomyces</taxon>
        <taxon>Streptomyces aurantiacus group</taxon>
    </lineage>
</organism>
<sequence>MTEPDPKPFLYVVVCAAGIAADVSKLITAAQERDWEVGVIATPVAAGGFFDPAAVEAQTGRPVRSAWRAPGDPRPFPPPDAVVVAPATFNTINKWAAGLADTLAVATLCEAYGLGVPVAVLPCVADALAAHPAYEDSLIRLRGMGVRFGEPYSGEVGQDGARPEFGWERALDLLERSRP</sequence>
<dbReference type="InterPro" id="IPR003382">
    <property type="entry name" value="Flavoprotein"/>
</dbReference>
<dbReference type="Proteomes" id="UP001160499">
    <property type="component" value="Unassembled WGS sequence"/>
</dbReference>
<feature type="domain" description="Flavoprotein" evidence="1">
    <location>
        <begin position="11"/>
        <end position="122"/>
    </location>
</feature>
<dbReference type="RefSeq" id="WP_280874889.1">
    <property type="nucleotide sequence ID" value="NZ_JARXVH010000002.1"/>
</dbReference>
<dbReference type="InterPro" id="IPR036551">
    <property type="entry name" value="Flavin_trans-like"/>
</dbReference>
<evidence type="ECO:0000259" key="1">
    <source>
        <dbReference type="Pfam" id="PF02441"/>
    </source>
</evidence>
<name>A0ABT6LC13_9ACTN</name>
<proteinExistence type="predicted"/>
<dbReference type="Pfam" id="PF02441">
    <property type="entry name" value="Flavoprotein"/>
    <property type="match status" value="1"/>
</dbReference>
<gene>
    <name evidence="2" type="ORF">M2283_001125</name>
</gene>
<protein>
    <submittedName>
        <fullName evidence="2">Phosphopantothenoylcysteine synthetase/decarboxylase</fullName>
    </submittedName>
</protein>
<dbReference type="PANTHER" id="PTHR14359">
    <property type="entry name" value="HOMO-OLIGOMERIC FLAVIN CONTAINING CYS DECARBOXYLASE FAMILY"/>
    <property type="match status" value="1"/>
</dbReference>
<accession>A0ABT6LC13</accession>
<dbReference type="SUPFAM" id="SSF52507">
    <property type="entry name" value="Homo-oligomeric flavin-containing Cys decarboxylases, HFCD"/>
    <property type="match status" value="1"/>
</dbReference>
<comment type="caution">
    <text evidence="2">The sequence shown here is derived from an EMBL/GenBank/DDBJ whole genome shotgun (WGS) entry which is preliminary data.</text>
</comment>
<evidence type="ECO:0000313" key="2">
    <source>
        <dbReference type="EMBL" id="MDH6213842.1"/>
    </source>
</evidence>
<dbReference type="PANTHER" id="PTHR14359:SF6">
    <property type="entry name" value="PHOSPHOPANTOTHENOYLCYSTEINE DECARBOXYLASE"/>
    <property type="match status" value="1"/>
</dbReference>